<dbReference type="AlphaFoldDB" id="A0A5N5D5U5"/>
<dbReference type="EMBL" id="VCHE01000072">
    <property type="protein sequence ID" value="KAB2572734.1"/>
    <property type="molecule type" value="Genomic_DNA"/>
</dbReference>
<protein>
    <submittedName>
        <fullName evidence="1">Uncharacterized protein</fullName>
    </submittedName>
</protein>
<evidence type="ECO:0000313" key="1">
    <source>
        <dbReference type="EMBL" id="KAB2572734.1"/>
    </source>
</evidence>
<reference evidence="1 2" key="1">
    <citation type="journal article" date="2019" name="Sci. Rep.">
        <title>A multi-omics analysis of the grapevine pathogen Lasiodiplodia theobromae reveals that temperature affects the expression of virulence- and pathogenicity-related genes.</title>
        <authorList>
            <person name="Felix C."/>
            <person name="Meneses R."/>
            <person name="Goncalves M.F.M."/>
            <person name="Tilleman L."/>
            <person name="Duarte A.S."/>
            <person name="Jorrin-Novo J.V."/>
            <person name="Van de Peer Y."/>
            <person name="Deforce D."/>
            <person name="Van Nieuwerburgh F."/>
            <person name="Esteves A.C."/>
            <person name="Alves A."/>
        </authorList>
    </citation>
    <scope>NUCLEOTIDE SEQUENCE [LARGE SCALE GENOMIC DNA]</scope>
    <source>
        <strain evidence="1 2">LA-SOL3</strain>
    </source>
</reference>
<comment type="caution">
    <text evidence="1">The sequence shown here is derived from an EMBL/GenBank/DDBJ whole genome shotgun (WGS) entry which is preliminary data.</text>
</comment>
<name>A0A5N5D5U5_9PEZI</name>
<sequence>MIQARTTTNITQDDVPMLLDQMTDAVRQSVLPFPGVSVPELLQCLVDRGILAYPPPPAAEQPHDTESLLDQASDVWNTLARLTVEGEGNDTRSKAMRESAIIANEELHHRLAIIQGALRLIHQTEQAAPGPDPGLESRLGHLRSGKTWTMLRLRPMQRKLQQNRLDSDETALNIAASRHELDVSRASRKLTEEETFRIRQAVRAIDEAGLDGARRELSATTRVFRDFIQDTADNALRATSRMLELESGLEDDIEAMEASLDQTRSAARHLVHQIGEPQAKLDELATLRIVVARLADTAQT</sequence>
<organism evidence="1 2">
    <name type="scientific">Lasiodiplodia theobromae</name>
    <dbReference type="NCBI Taxonomy" id="45133"/>
    <lineage>
        <taxon>Eukaryota</taxon>
        <taxon>Fungi</taxon>
        <taxon>Dikarya</taxon>
        <taxon>Ascomycota</taxon>
        <taxon>Pezizomycotina</taxon>
        <taxon>Dothideomycetes</taxon>
        <taxon>Dothideomycetes incertae sedis</taxon>
        <taxon>Botryosphaeriales</taxon>
        <taxon>Botryosphaeriaceae</taxon>
        <taxon>Lasiodiplodia</taxon>
    </lineage>
</organism>
<dbReference type="Proteomes" id="UP000325902">
    <property type="component" value="Unassembled WGS sequence"/>
</dbReference>
<accession>A0A5N5D5U5</accession>
<evidence type="ECO:0000313" key="2">
    <source>
        <dbReference type="Proteomes" id="UP000325902"/>
    </source>
</evidence>
<proteinExistence type="predicted"/>
<keyword evidence="2" id="KW-1185">Reference proteome</keyword>
<gene>
    <name evidence="1" type="ORF">DBV05_g8612</name>
</gene>